<dbReference type="Pfam" id="PF00114">
    <property type="entry name" value="Pilin"/>
    <property type="match status" value="1"/>
</dbReference>
<evidence type="ECO:0000256" key="2">
    <source>
        <dbReference type="ARBA" id="ARBA00022481"/>
    </source>
</evidence>
<name>A0A0W0VPS5_9GAMM</name>
<keyword evidence="4" id="KW-0812">Transmembrane</keyword>
<proteinExistence type="inferred from homology"/>
<evidence type="ECO:0000256" key="3">
    <source>
        <dbReference type="RuleBase" id="RU000389"/>
    </source>
</evidence>
<keyword evidence="2" id="KW-0488">Methylation</keyword>
<dbReference type="InterPro" id="IPR001082">
    <property type="entry name" value="Pilin"/>
</dbReference>
<dbReference type="InterPro" id="IPR045584">
    <property type="entry name" value="Pilin-like"/>
</dbReference>
<dbReference type="Proteomes" id="UP000054997">
    <property type="component" value="Unassembled WGS sequence"/>
</dbReference>
<dbReference type="NCBIfam" id="TIGR02532">
    <property type="entry name" value="IV_pilin_GFxxxE"/>
    <property type="match status" value="1"/>
</dbReference>
<dbReference type="PROSITE" id="PS00409">
    <property type="entry name" value="PROKAR_NTER_METHYL"/>
    <property type="match status" value="1"/>
</dbReference>
<dbReference type="Pfam" id="PF07963">
    <property type="entry name" value="N_methyl"/>
    <property type="match status" value="1"/>
</dbReference>
<evidence type="ECO:0000313" key="5">
    <source>
        <dbReference type="EMBL" id="KTD21933.1"/>
    </source>
</evidence>
<comment type="similarity">
    <text evidence="1 3">Belongs to the N-Me-Phe pilin family.</text>
</comment>
<dbReference type="OrthoDB" id="115249at2"/>
<dbReference type="GO" id="GO:0009289">
    <property type="term" value="C:pilus"/>
    <property type="evidence" value="ECO:0007669"/>
    <property type="project" value="InterPro"/>
</dbReference>
<feature type="transmembrane region" description="Helical" evidence="4">
    <location>
        <begin position="6"/>
        <end position="27"/>
    </location>
</feature>
<keyword evidence="3" id="KW-0281">Fimbrium</keyword>
<evidence type="ECO:0000256" key="4">
    <source>
        <dbReference type="SAM" id="Phobius"/>
    </source>
</evidence>
<dbReference type="SUPFAM" id="SSF54523">
    <property type="entry name" value="Pili subunits"/>
    <property type="match status" value="1"/>
</dbReference>
<dbReference type="Gene3D" id="3.30.700.10">
    <property type="entry name" value="Glycoprotein, Type 4 Pilin"/>
    <property type="match status" value="1"/>
</dbReference>
<dbReference type="AlphaFoldDB" id="A0A0W0VPS5"/>
<dbReference type="RefSeq" id="WP_058529074.1">
    <property type="nucleotide sequence ID" value="NZ_CAAAHZ010000006.1"/>
</dbReference>
<dbReference type="PATRIC" id="fig|45068.5.peg.1183"/>
<keyword evidence="6" id="KW-1185">Reference proteome</keyword>
<keyword evidence="4" id="KW-1133">Transmembrane helix</keyword>
<evidence type="ECO:0000256" key="1">
    <source>
        <dbReference type="ARBA" id="ARBA00005233"/>
    </source>
</evidence>
<reference evidence="5 6" key="1">
    <citation type="submission" date="2015-11" db="EMBL/GenBank/DDBJ databases">
        <title>Genomic analysis of 38 Legionella species identifies large and diverse effector repertoires.</title>
        <authorList>
            <person name="Burstein D."/>
            <person name="Amaro F."/>
            <person name="Zusman T."/>
            <person name="Lifshitz Z."/>
            <person name="Cohen O."/>
            <person name="Gilbert J.A."/>
            <person name="Pupko T."/>
            <person name="Shuman H.A."/>
            <person name="Segal G."/>
        </authorList>
    </citation>
    <scope>NUCLEOTIDE SEQUENCE [LARGE SCALE GENOMIC DNA]</scope>
    <source>
        <strain evidence="5 6">ATCC 49505</strain>
    </source>
</reference>
<dbReference type="EMBL" id="LNYK01000014">
    <property type="protein sequence ID" value="KTD21933.1"/>
    <property type="molecule type" value="Genomic_DNA"/>
</dbReference>
<gene>
    <name evidence="5" type="primary">pilA</name>
    <name evidence="5" type="ORF">Llon_1098</name>
</gene>
<protein>
    <submittedName>
        <fullName evidence="5">Type IV pilus assembly protein PilA</fullName>
    </submittedName>
</protein>
<keyword evidence="4" id="KW-0472">Membrane</keyword>
<dbReference type="STRING" id="45068.Llon_1098"/>
<accession>A0A0W0VPS5</accession>
<dbReference type="GO" id="GO:0007155">
    <property type="term" value="P:cell adhesion"/>
    <property type="evidence" value="ECO:0007669"/>
    <property type="project" value="InterPro"/>
</dbReference>
<organism evidence="5 6">
    <name type="scientific">Legionella londiniensis</name>
    <dbReference type="NCBI Taxonomy" id="45068"/>
    <lineage>
        <taxon>Bacteria</taxon>
        <taxon>Pseudomonadati</taxon>
        <taxon>Pseudomonadota</taxon>
        <taxon>Gammaproteobacteria</taxon>
        <taxon>Legionellales</taxon>
        <taxon>Legionellaceae</taxon>
        <taxon>Legionella</taxon>
    </lineage>
</organism>
<dbReference type="InterPro" id="IPR012902">
    <property type="entry name" value="N_methyl_site"/>
</dbReference>
<comment type="caution">
    <text evidence="5">The sequence shown here is derived from an EMBL/GenBank/DDBJ whole genome shotgun (WGS) entry which is preliminary data.</text>
</comment>
<sequence>MRGFTLIEMMIVVMIIGIVAAFGIAAFQDYIVRARVTNGLSLAASAKFAVASSVMESNGLPATQVQTGYQSPAPNEDVSSITIADDGTAEITVRYTARAGGGTIILKPDIQANREITWTCTGGTLAAKYRPANCR</sequence>
<evidence type="ECO:0000313" key="6">
    <source>
        <dbReference type="Proteomes" id="UP000054997"/>
    </source>
</evidence>